<keyword evidence="2" id="KW-0963">Cytoplasm</keyword>
<proteinExistence type="inferred from homology"/>
<evidence type="ECO:0000313" key="3">
    <source>
        <dbReference type="EMBL" id="AKZ66152.1"/>
    </source>
</evidence>
<dbReference type="PANTHER" id="PTHR33515:SF1">
    <property type="entry name" value="RIBOSOME-BINDING FACTOR A, CHLOROPLASTIC-RELATED"/>
    <property type="match status" value="1"/>
</dbReference>
<dbReference type="InterPro" id="IPR023799">
    <property type="entry name" value="RbfA_dom_sf"/>
</dbReference>
<dbReference type="GO" id="GO:0043024">
    <property type="term" value="F:ribosomal small subunit binding"/>
    <property type="evidence" value="ECO:0007669"/>
    <property type="project" value="TreeGrafter"/>
</dbReference>
<dbReference type="NCBIfam" id="TIGR00082">
    <property type="entry name" value="rbfA"/>
    <property type="match status" value="1"/>
</dbReference>
<dbReference type="AlphaFoldDB" id="A0A0K2BLT4"/>
<accession>A0A0K2BLT4</accession>
<comment type="subunit">
    <text evidence="2">Monomer. Binds 30S ribosomal subunits, but not 50S ribosomal subunits or 70S ribosomes.</text>
</comment>
<organism evidence="3 4">
    <name type="scientific">Candidatus Palibaumannia cicadellinicola</name>
    <dbReference type="NCBI Taxonomy" id="186490"/>
    <lineage>
        <taxon>Bacteria</taxon>
        <taxon>Pseudomonadati</taxon>
        <taxon>Pseudomonadota</taxon>
        <taxon>Gammaproteobacteria</taxon>
        <taxon>Candidatus Palibaumannia</taxon>
    </lineage>
</organism>
<dbReference type="InterPro" id="IPR015946">
    <property type="entry name" value="KH_dom-like_a/b"/>
</dbReference>
<dbReference type="HAMAP" id="MF_00003">
    <property type="entry name" value="RbfA"/>
    <property type="match status" value="1"/>
</dbReference>
<evidence type="ECO:0000256" key="1">
    <source>
        <dbReference type="ARBA" id="ARBA00022517"/>
    </source>
</evidence>
<keyword evidence="4" id="KW-1185">Reference proteome</keyword>
<dbReference type="InterPro" id="IPR000238">
    <property type="entry name" value="RbfA"/>
</dbReference>
<dbReference type="GO" id="GO:0030490">
    <property type="term" value="P:maturation of SSU-rRNA"/>
    <property type="evidence" value="ECO:0007669"/>
    <property type="project" value="UniProtKB-UniRule"/>
</dbReference>
<dbReference type="KEGG" id="bcig:AB162_575"/>
<sequence>MMKEYSRRAQRIAQEMQKQIAISLQRHIKDPRISMATISGVNLSSDLTSAIVLVTFNFIHQNNSDYINSGIRILNTASGFIRSKLSKSMHLRIIPTLTFTYDEYLVKSIHMHQLITNLVQKDQKKIIYIM</sequence>
<evidence type="ECO:0000256" key="2">
    <source>
        <dbReference type="HAMAP-Rule" id="MF_00003"/>
    </source>
</evidence>
<dbReference type="Proteomes" id="UP000056466">
    <property type="component" value="Chromosome"/>
</dbReference>
<dbReference type="PANTHER" id="PTHR33515">
    <property type="entry name" value="RIBOSOME-BINDING FACTOR A, CHLOROPLASTIC-RELATED"/>
    <property type="match status" value="1"/>
</dbReference>
<gene>
    <name evidence="3" type="primary">rnfA</name>
    <name evidence="2" type="synonym">rbfA</name>
    <name evidence="3" type="ORF">AB162_575</name>
</gene>
<dbReference type="Pfam" id="PF02033">
    <property type="entry name" value="RBFA"/>
    <property type="match status" value="1"/>
</dbReference>
<keyword evidence="1 2" id="KW-0690">Ribosome biogenesis</keyword>
<dbReference type="OrthoDB" id="307788at2"/>
<dbReference type="EMBL" id="CP011787">
    <property type="protein sequence ID" value="AKZ66152.1"/>
    <property type="molecule type" value="Genomic_DNA"/>
</dbReference>
<dbReference type="RefSeq" id="WP_053097318.1">
    <property type="nucleotide sequence ID" value="NZ_CP011787.1"/>
</dbReference>
<name>A0A0K2BLT4_9GAMM</name>
<comment type="function">
    <text evidence="2">One of several proteins that assist in the late maturation steps of the functional core of the 30S ribosomal subunit. Associates with free 30S ribosomal subunits (but not with 30S subunits that are part of 70S ribosomes or polysomes). Required for efficient processing of 16S rRNA. May interact with the 5'-terminal helix region of 16S rRNA.</text>
</comment>
<dbReference type="InterPro" id="IPR020053">
    <property type="entry name" value="Ribosome-bd_factorA_CS"/>
</dbReference>
<protein>
    <recommendedName>
        <fullName evidence="2">Ribosome-binding factor A</fullName>
    </recommendedName>
</protein>
<dbReference type="PROSITE" id="PS01319">
    <property type="entry name" value="RBFA"/>
    <property type="match status" value="1"/>
</dbReference>
<comment type="subcellular location">
    <subcellularLocation>
        <location evidence="2">Cytoplasm</location>
    </subcellularLocation>
</comment>
<evidence type="ECO:0000313" key="4">
    <source>
        <dbReference type="Proteomes" id="UP000056466"/>
    </source>
</evidence>
<reference evidence="3 4" key="1">
    <citation type="submission" date="2015-06" db="EMBL/GenBank/DDBJ databases">
        <title>Lineage-specific patterns of genome deterioration in obligate symbionts.</title>
        <authorList>
            <person name="Bennett G.M."/>
            <person name="McCutcheon J.P."/>
            <person name="McDonald B.R."/>
            <person name="Moran N.A."/>
        </authorList>
    </citation>
    <scope>NUCLEOTIDE SEQUENCE [LARGE SCALE GENOMIC DNA]</scope>
    <source>
        <strain evidence="3 4">B-GSS</strain>
    </source>
</reference>
<dbReference type="SUPFAM" id="SSF89919">
    <property type="entry name" value="Ribosome-binding factor A, RbfA"/>
    <property type="match status" value="1"/>
</dbReference>
<dbReference type="Gene3D" id="3.30.300.20">
    <property type="match status" value="1"/>
</dbReference>
<comment type="similarity">
    <text evidence="2">Belongs to the RbfA family.</text>
</comment>
<dbReference type="GO" id="GO:0005829">
    <property type="term" value="C:cytosol"/>
    <property type="evidence" value="ECO:0007669"/>
    <property type="project" value="TreeGrafter"/>
</dbReference>